<evidence type="ECO:0000313" key="2">
    <source>
        <dbReference type="EMBL" id="WIX82868.1"/>
    </source>
</evidence>
<proteinExistence type="predicted"/>
<feature type="compositionally biased region" description="Polar residues" evidence="1">
    <location>
        <begin position="216"/>
        <end position="235"/>
    </location>
</feature>
<reference evidence="2 3" key="1">
    <citation type="submission" date="2023-06" db="EMBL/GenBank/DDBJ databases">
        <authorList>
            <person name="Oyuntsetseg B."/>
            <person name="Kim S.B."/>
        </authorList>
    </citation>
    <scope>NUCLEOTIDE SEQUENCE [LARGE SCALE GENOMIC DNA]</scope>
    <source>
        <strain evidence="2 3">2-15</strain>
    </source>
</reference>
<dbReference type="Gene3D" id="2.180.10.10">
    <property type="entry name" value="RHS repeat-associated core"/>
    <property type="match status" value="1"/>
</dbReference>
<name>A0A9Y2MZQ8_9PSEU</name>
<dbReference type="Proteomes" id="UP001236014">
    <property type="component" value="Chromosome"/>
</dbReference>
<dbReference type="RefSeq" id="WP_285973431.1">
    <property type="nucleotide sequence ID" value="NZ_CP127294.1"/>
</dbReference>
<feature type="compositionally biased region" description="Polar residues" evidence="1">
    <location>
        <begin position="1"/>
        <end position="13"/>
    </location>
</feature>
<dbReference type="InterPro" id="IPR050708">
    <property type="entry name" value="T6SS_VgrG/RHS"/>
</dbReference>
<dbReference type="KEGG" id="acab:QRX50_19870"/>
<dbReference type="InterPro" id="IPR006530">
    <property type="entry name" value="YD"/>
</dbReference>
<feature type="compositionally biased region" description="Low complexity" evidence="1">
    <location>
        <begin position="24"/>
        <end position="42"/>
    </location>
</feature>
<dbReference type="EMBL" id="CP127294">
    <property type="protein sequence ID" value="WIX82868.1"/>
    <property type="molecule type" value="Genomic_DNA"/>
</dbReference>
<organism evidence="2 3">
    <name type="scientific">Amycolatopsis carbonis</name>
    <dbReference type="NCBI Taxonomy" id="715471"/>
    <lineage>
        <taxon>Bacteria</taxon>
        <taxon>Bacillati</taxon>
        <taxon>Actinomycetota</taxon>
        <taxon>Actinomycetes</taxon>
        <taxon>Pseudonocardiales</taxon>
        <taxon>Pseudonocardiaceae</taxon>
        <taxon>Amycolatopsis</taxon>
    </lineage>
</organism>
<dbReference type="Pfam" id="PF05593">
    <property type="entry name" value="RHS_repeat"/>
    <property type="match status" value="2"/>
</dbReference>
<gene>
    <name evidence="2" type="ORF">QRX50_19870</name>
</gene>
<dbReference type="PANTHER" id="PTHR32305:SF15">
    <property type="entry name" value="PROTEIN RHSA-RELATED"/>
    <property type="match status" value="1"/>
</dbReference>
<accession>A0A9Y2MZQ8</accession>
<evidence type="ECO:0000313" key="3">
    <source>
        <dbReference type="Proteomes" id="UP001236014"/>
    </source>
</evidence>
<feature type="compositionally biased region" description="Low complexity" evidence="1">
    <location>
        <begin position="250"/>
        <end position="260"/>
    </location>
</feature>
<keyword evidence="3" id="KW-1185">Reference proteome</keyword>
<dbReference type="InterPro" id="IPR031325">
    <property type="entry name" value="RHS_repeat"/>
</dbReference>
<evidence type="ECO:0000256" key="1">
    <source>
        <dbReference type="SAM" id="MobiDB-lite"/>
    </source>
</evidence>
<feature type="region of interest" description="Disordered" evidence="1">
    <location>
        <begin position="212"/>
        <end position="283"/>
    </location>
</feature>
<dbReference type="PANTHER" id="PTHR32305">
    <property type="match status" value="1"/>
</dbReference>
<dbReference type="AlphaFoldDB" id="A0A9Y2MZQ8"/>
<protein>
    <submittedName>
        <fullName evidence="2">YD repeat-containing protein</fullName>
    </submittedName>
</protein>
<dbReference type="NCBIfam" id="TIGR01643">
    <property type="entry name" value="YD_repeat_2x"/>
    <property type="match status" value="2"/>
</dbReference>
<sequence>MSTATDPDGTMTTYAYDDHGNRISESTGSVSPRTSSTTTTATQIESIDGDGVATVNQYDQADHIPAGSAGIVDLTATTVTQANNVVESTTGNFGPAPARTINYFYDDAAHPADRSRTVDPLGHTTKVTYDTFGNKTSSTDPAGDKTAYGYDTGRGFLTSTVSPVGTAAGVQPGCVPPANGCTTTTYDIYGDVVATTDPLGHISRSGFDADGHKTSVTDANNHTTTDTFNEAGQQVKQRRPTGRSPPPSTTPTAPKPMSSTGSDTKPCSATIARAAVSPTPTPTTVLPLPPWIRPGC</sequence>
<feature type="region of interest" description="Disordered" evidence="1">
    <location>
        <begin position="1"/>
        <end position="42"/>
    </location>
</feature>